<comment type="subunit">
    <text evidence="3 9">Homotrimer.</text>
</comment>
<dbReference type="GO" id="GO:0008428">
    <property type="term" value="F:ribonuclease inhibitor activity"/>
    <property type="evidence" value="ECO:0007669"/>
    <property type="project" value="InterPro"/>
</dbReference>
<keyword evidence="8" id="KW-0460">Magnesium</keyword>
<dbReference type="GO" id="GO:0047443">
    <property type="term" value="F:4-hydroxy-4-methyl-2-oxoglutarate aldolase activity"/>
    <property type="evidence" value="ECO:0007669"/>
    <property type="project" value="UniProtKB-EC"/>
</dbReference>
<evidence type="ECO:0000256" key="7">
    <source>
        <dbReference type="ARBA" id="ARBA00047973"/>
    </source>
</evidence>
<comment type="function">
    <text evidence="6 9">Catalyzes the aldol cleavage of 4-hydroxy-4-methyl-2-oxoglutarate (HMG) into 2 molecules of pyruvate. Also contains a secondary oxaloacetate (OAA) decarboxylase activity due to the common pyruvate enolate transition state formed following C-C bond cleavage in the retro-aldol and decarboxylation reactions.</text>
</comment>
<dbReference type="PANTHER" id="PTHR33254">
    <property type="entry name" value="4-HYDROXY-4-METHYL-2-OXOGLUTARATE ALDOLASE 3-RELATED"/>
    <property type="match status" value="1"/>
</dbReference>
<evidence type="ECO:0000313" key="11">
    <source>
        <dbReference type="Proteomes" id="UP001054252"/>
    </source>
</evidence>
<dbReference type="GO" id="GO:0046872">
    <property type="term" value="F:metal ion binding"/>
    <property type="evidence" value="ECO:0007669"/>
    <property type="project" value="UniProtKB-KW"/>
</dbReference>
<organism evidence="10 11">
    <name type="scientific">Rubroshorea leprosula</name>
    <dbReference type="NCBI Taxonomy" id="152421"/>
    <lineage>
        <taxon>Eukaryota</taxon>
        <taxon>Viridiplantae</taxon>
        <taxon>Streptophyta</taxon>
        <taxon>Embryophyta</taxon>
        <taxon>Tracheophyta</taxon>
        <taxon>Spermatophyta</taxon>
        <taxon>Magnoliopsida</taxon>
        <taxon>eudicotyledons</taxon>
        <taxon>Gunneridae</taxon>
        <taxon>Pentapetalae</taxon>
        <taxon>rosids</taxon>
        <taxon>malvids</taxon>
        <taxon>Malvales</taxon>
        <taxon>Dipterocarpaceae</taxon>
        <taxon>Rubroshorea</taxon>
    </lineage>
</organism>
<sequence length="166" mass="17546">MAAFATAEACDSNASLLANGELRVLEPIFKIYGQRRAFSGPIMTVKVFEDNVLVRQLLETRGEGRVLVIDGGGSNRCALLGGNLGQSAQAMGWAGILVNGCIRDVDEINACDIGVRALGSNPIKSNKKGVGEKHVPVFVAGTLIRDGEWLYADSDGVLISKAELSV</sequence>
<comment type="catalytic activity">
    <reaction evidence="1 9">
        <text>4-hydroxy-4-methyl-2-oxoglutarate = 2 pyruvate</text>
        <dbReference type="Rhea" id="RHEA:22748"/>
        <dbReference type="ChEBI" id="CHEBI:15361"/>
        <dbReference type="ChEBI" id="CHEBI:58276"/>
        <dbReference type="EC" id="4.1.3.17"/>
    </reaction>
</comment>
<keyword evidence="4 8" id="KW-0479">Metal-binding</keyword>
<dbReference type="InterPro" id="IPR036704">
    <property type="entry name" value="RraA/RraA-like_sf"/>
</dbReference>
<dbReference type="AlphaFoldDB" id="A0AAV5KUU7"/>
<reference evidence="10 11" key="1">
    <citation type="journal article" date="2021" name="Commun. Biol.">
        <title>The genome of Shorea leprosula (Dipterocarpaceae) highlights the ecological relevance of drought in aseasonal tropical rainforests.</title>
        <authorList>
            <person name="Ng K.K.S."/>
            <person name="Kobayashi M.J."/>
            <person name="Fawcett J.A."/>
            <person name="Hatakeyama M."/>
            <person name="Paape T."/>
            <person name="Ng C.H."/>
            <person name="Ang C.C."/>
            <person name="Tnah L.H."/>
            <person name="Lee C.T."/>
            <person name="Nishiyama T."/>
            <person name="Sese J."/>
            <person name="O'Brien M.J."/>
            <person name="Copetti D."/>
            <person name="Mohd Noor M.I."/>
            <person name="Ong R.C."/>
            <person name="Putra M."/>
            <person name="Sireger I.Z."/>
            <person name="Indrioko S."/>
            <person name="Kosugi Y."/>
            <person name="Izuno A."/>
            <person name="Isagi Y."/>
            <person name="Lee S.L."/>
            <person name="Shimizu K.K."/>
        </authorList>
    </citation>
    <scope>NUCLEOTIDE SEQUENCE [LARGE SCALE GENOMIC DNA]</scope>
    <source>
        <strain evidence="10">214</strain>
    </source>
</reference>
<dbReference type="PANTHER" id="PTHR33254:SF4">
    <property type="entry name" value="4-HYDROXY-4-METHYL-2-OXOGLUTARATE ALDOLASE 3-RELATED"/>
    <property type="match status" value="1"/>
</dbReference>
<feature type="binding site" evidence="8">
    <location>
        <begin position="81"/>
        <end position="84"/>
    </location>
    <ligand>
        <name>substrate</name>
    </ligand>
</feature>
<dbReference type="InterPro" id="IPR005493">
    <property type="entry name" value="RraA/RraA-like"/>
</dbReference>
<dbReference type="Pfam" id="PF03737">
    <property type="entry name" value="RraA-like"/>
    <property type="match status" value="1"/>
</dbReference>
<dbReference type="GO" id="GO:0051252">
    <property type="term" value="P:regulation of RNA metabolic process"/>
    <property type="evidence" value="ECO:0007669"/>
    <property type="project" value="InterPro"/>
</dbReference>
<evidence type="ECO:0000256" key="6">
    <source>
        <dbReference type="ARBA" id="ARBA00025046"/>
    </source>
</evidence>
<evidence type="ECO:0000256" key="3">
    <source>
        <dbReference type="ARBA" id="ARBA00011233"/>
    </source>
</evidence>
<name>A0AAV5KUU7_9ROSI</name>
<proteinExistence type="inferred from homology"/>
<dbReference type="EMBL" id="BPVZ01000078">
    <property type="protein sequence ID" value="GKV28178.1"/>
    <property type="molecule type" value="Genomic_DNA"/>
</dbReference>
<dbReference type="InterPro" id="IPR010203">
    <property type="entry name" value="RraA"/>
</dbReference>
<evidence type="ECO:0000256" key="8">
    <source>
        <dbReference type="PIRSR" id="PIRSR605493-1"/>
    </source>
</evidence>
<keyword evidence="5 9" id="KW-0456">Lyase</keyword>
<comment type="cofactor">
    <cofactor evidence="9">
        <name>a divalent metal cation</name>
        <dbReference type="ChEBI" id="CHEBI:60240"/>
    </cofactor>
</comment>
<comment type="similarity">
    <text evidence="2 9">Belongs to the class II aldolase/RraA-like family.</text>
</comment>
<dbReference type="EC" id="4.1.3.17" evidence="9"/>
<evidence type="ECO:0000256" key="2">
    <source>
        <dbReference type="ARBA" id="ARBA00008621"/>
    </source>
</evidence>
<protein>
    <recommendedName>
        <fullName evidence="9">4-hydroxy-4-methyl-2-oxoglutarate aldolase</fullName>
        <shortName evidence="9">HMG aldolase</shortName>
        <ecNumber evidence="9">4.1.1.112</ecNumber>
        <ecNumber evidence="9">4.1.3.17</ecNumber>
    </recommendedName>
    <alternativeName>
        <fullName evidence="9">Oxaloacetate decarboxylase</fullName>
    </alternativeName>
</protein>
<dbReference type="SUPFAM" id="SSF89562">
    <property type="entry name" value="RraA-like"/>
    <property type="match status" value="1"/>
</dbReference>
<evidence type="ECO:0000256" key="5">
    <source>
        <dbReference type="ARBA" id="ARBA00023239"/>
    </source>
</evidence>
<keyword evidence="11" id="KW-1185">Reference proteome</keyword>
<gene>
    <name evidence="10" type="ORF">SLEP1_g37262</name>
</gene>
<accession>A0AAV5KUU7</accession>
<dbReference type="NCBIfam" id="TIGR01935">
    <property type="entry name" value="NOT-MenG"/>
    <property type="match status" value="1"/>
</dbReference>
<dbReference type="CDD" id="cd16841">
    <property type="entry name" value="RraA_family"/>
    <property type="match status" value="1"/>
</dbReference>
<feature type="binding site" evidence="8">
    <location>
        <position position="104"/>
    </location>
    <ligand>
        <name>Mg(2+)</name>
        <dbReference type="ChEBI" id="CHEBI:18420"/>
    </ligand>
</feature>
<evidence type="ECO:0000313" key="10">
    <source>
        <dbReference type="EMBL" id="GKV28178.1"/>
    </source>
</evidence>
<evidence type="ECO:0000256" key="9">
    <source>
        <dbReference type="RuleBase" id="RU004338"/>
    </source>
</evidence>
<dbReference type="GO" id="GO:0008948">
    <property type="term" value="F:oxaloacetate decarboxylase activity"/>
    <property type="evidence" value="ECO:0007669"/>
    <property type="project" value="UniProtKB-EC"/>
</dbReference>
<feature type="binding site" evidence="8">
    <location>
        <position position="103"/>
    </location>
    <ligand>
        <name>substrate</name>
    </ligand>
</feature>
<comment type="cofactor">
    <cofactor evidence="8">
        <name>Mg(2+)</name>
        <dbReference type="ChEBI" id="CHEBI:18420"/>
    </cofactor>
</comment>
<comment type="catalytic activity">
    <reaction evidence="7 9">
        <text>oxaloacetate + H(+) = pyruvate + CO2</text>
        <dbReference type="Rhea" id="RHEA:15641"/>
        <dbReference type="ChEBI" id="CHEBI:15361"/>
        <dbReference type="ChEBI" id="CHEBI:15378"/>
        <dbReference type="ChEBI" id="CHEBI:16452"/>
        <dbReference type="ChEBI" id="CHEBI:16526"/>
        <dbReference type="EC" id="4.1.1.112"/>
    </reaction>
</comment>
<dbReference type="NCBIfam" id="NF006875">
    <property type="entry name" value="PRK09372.1"/>
    <property type="match status" value="1"/>
</dbReference>
<dbReference type="Proteomes" id="UP001054252">
    <property type="component" value="Unassembled WGS sequence"/>
</dbReference>
<dbReference type="Gene3D" id="3.50.30.40">
    <property type="entry name" value="Ribonuclease E inhibitor RraA/RraA-like"/>
    <property type="match status" value="1"/>
</dbReference>
<evidence type="ECO:0000256" key="4">
    <source>
        <dbReference type="ARBA" id="ARBA00022723"/>
    </source>
</evidence>
<dbReference type="EC" id="4.1.1.112" evidence="9"/>
<comment type="caution">
    <text evidence="10">The sequence shown here is derived from an EMBL/GenBank/DDBJ whole genome shotgun (WGS) entry which is preliminary data.</text>
</comment>
<evidence type="ECO:0000256" key="1">
    <source>
        <dbReference type="ARBA" id="ARBA00001342"/>
    </source>
</evidence>